<dbReference type="Proteomes" id="UP000092445">
    <property type="component" value="Unassembled WGS sequence"/>
</dbReference>
<evidence type="ECO:0000313" key="2">
    <source>
        <dbReference type="Proteomes" id="UP000092445"/>
    </source>
</evidence>
<name>A0A1B0A3G3_GLOPL</name>
<dbReference type="AlphaFoldDB" id="A0A1B0A3G3"/>
<keyword evidence="2" id="KW-1185">Reference proteome</keyword>
<accession>A0A1B0A3G3</accession>
<sequence>MESVNQGAITQSFFSLQSGAALSTSTDIGLLRTIAKKPELCLRCSCTMQAFFQQHFFLSITKGINDYTYETENENQRRIWRFCSHGNPLLIRRSVSNDYLTRQR</sequence>
<reference evidence="2" key="1">
    <citation type="submission" date="2014-03" db="EMBL/GenBank/DDBJ databases">
        <authorList>
            <person name="Aksoy S."/>
            <person name="Warren W."/>
            <person name="Wilson R.K."/>
        </authorList>
    </citation>
    <scope>NUCLEOTIDE SEQUENCE [LARGE SCALE GENOMIC DNA]</scope>
    <source>
        <strain evidence="2">IAEA</strain>
    </source>
</reference>
<organism evidence="1 2">
    <name type="scientific">Glossina pallidipes</name>
    <name type="common">Tsetse fly</name>
    <dbReference type="NCBI Taxonomy" id="7398"/>
    <lineage>
        <taxon>Eukaryota</taxon>
        <taxon>Metazoa</taxon>
        <taxon>Ecdysozoa</taxon>
        <taxon>Arthropoda</taxon>
        <taxon>Hexapoda</taxon>
        <taxon>Insecta</taxon>
        <taxon>Pterygota</taxon>
        <taxon>Neoptera</taxon>
        <taxon>Endopterygota</taxon>
        <taxon>Diptera</taxon>
        <taxon>Brachycera</taxon>
        <taxon>Muscomorpha</taxon>
        <taxon>Hippoboscoidea</taxon>
        <taxon>Glossinidae</taxon>
        <taxon>Glossina</taxon>
    </lineage>
</organism>
<evidence type="ECO:0000313" key="1">
    <source>
        <dbReference type="EnsemblMetazoa" id="GPAI033284-PA"/>
    </source>
</evidence>
<dbReference type="EnsemblMetazoa" id="GPAI033284-RA">
    <property type="protein sequence ID" value="GPAI033284-PA"/>
    <property type="gene ID" value="GPAI033284"/>
</dbReference>
<proteinExistence type="predicted"/>
<reference evidence="1" key="2">
    <citation type="submission" date="2020-05" db="UniProtKB">
        <authorList>
            <consortium name="EnsemblMetazoa"/>
        </authorList>
    </citation>
    <scope>IDENTIFICATION</scope>
    <source>
        <strain evidence="1">IAEA</strain>
    </source>
</reference>
<dbReference type="VEuPathDB" id="VectorBase:GPAI033284"/>
<protein>
    <submittedName>
        <fullName evidence="1">Uncharacterized protein</fullName>
    </submittedName>
</protein>